<organism evidence="2 3">
    <name type="scientific">Fusarium longipes</name>
    <dbReference type="NCBI Taxonomy" id="694270"/>
    <lineage>
        <taxon>Eukaryota</taxon>
        <taxon>Fungi</taxon>
        <taxon>Dikarya</taxon>
        <taxon>Ascomycota</taxon>
        <taxon>Pezizomycotina</taxon>
        <taxon>Sordariomycetes</taxon>
        <taxon>Hypocreomycetidae</taxon>
        <taxon>Hypocreales</taxon>
        <taxon>Nectriaceae</taxon>
        <taxon>Fusarium</taxon>
    </lineage>
</organism>
<dbReference type="AlphaFoldDB" id="A0A395T283"/>
<evidence type="ECO:0000313" key="2">
    <source>
        <dbReference type="EMBL" id="RGP78818.1"/>
    </source>
</evidence>
<evidence type="ECO:0000313" key="3">
    <source>
        <dbReference type="Proteomes" id="UP000266234"/>
    </source>
</evidence>
<reference evidence="2 3" key="1">
    <citation type="journal article" date="2018" name="PLoS Pathog.">
        <title>Evolution of structural diversity of trichothecenes, a family of toxins produced by plant pathogenic and entomopathogenic fungi.</title>
        <authorList>
            <person name="Proctor R.H."/>
            <person name="McCormick S.P."/>
            <person name="Kim H.S."/>
            <person name="Cardoza R.E."/>
            <person name="Stanley A.M."/>
            <person name="Lindo L."/>
            <person name="Kelly A."/>
            <person name="Brown D.W."/>
            <person name="Lee T."/>
            <person name="Vaughan M.M."/>
            <person name="Alexander N.J."/>
            <person name="Busman M."/>
            <person name="Gutierrez S."/>
        </authorList>
    </citation>
    <scope>NUCLEOTIDE SEQUENCE [LARGE SCALE GENOMIC DNA]</scope>
    <source>
        <strain evidence="2 3">NRRL 20695</strain>
    </source>
</reference>
<name>A0A395T283_9HYPO</name>
<comment type="caution">
    <text evidence="2">The sequence shown here is derived from an EMBL/GenBank/DDBJ whole genome shotgun (WGS) entry which is preliminary data.</text>
</comment>
<protein>
    <recommendedName>
        <fullName evidence="1">PD-(D/E)XK nuclease-like domain-containing protein</fullName>
    </recommendedName>
</protein>
<evidence type="ECO:0000259" key="1">
    <source>
        <dbReference type="Pfam" id="PF20516"/>
    </source>
</evidence>
<accession>A0A395T283</accession>
<dbReference type="OrthoDB" id="4161186at2759"/>
<proteinExistence type="predicted"/>
<keyword evidence="3" id="KW-1185">Reference proteome</keyword>
<dbReference type="Proteomes" id="UP000266234">
    <property type="component" value="Unassembled WGS sequence"/>
</dbReference>
<dbReference type="EMBL" id="PXOG01000057">
    <property type="protein sequence ID" value="RGP78818.1"/>
    <property type="molecule type" value="Genomic_DNA"/>
</dbReference>
<feature type="domain" description="PD-(D/E)XK nuclease-like" evidence="1">
    <location>
        <begin position="46"/>
        <end position="250"/>
    </location>
</feature>
<sequence>MDTATDGSAIDDVTNGDDKDIIPYTLKVSHEDFRTSRNIVHASLDDDAFYTPIWPDKCNGFYEQHIHSAVKDTVRDAEKCHLQQYEKTGWNNLVYTPLIDIAVKRMASRPGSSNVDFAPCERASVKPGFRRTSILQSQVDYMFYIIPGTESNKSENEVFLTYRDKYGSVNFTDFKPMSQYPIGLSIKSSELDGEDPVRPEIHLAAWQSAHWYQLALLAGEDIRSLGFLPGIIIEGHDWKFVATTWKNGRTVGATGITDEMEEDSNAQNRLSCQVFTWVRQLRR</sequence>
<dbReference type="Pfam" id="PF20516">
    <property type="entry name" value="PDDEXK_12"/>
    <property type="match status" value="1"/>
</dbReference>
<dbReference type="STRING" id="694270.A0A395T283"/>
<dbReference type="InterPro" id="IPR046797">
    <property type="entry name" value="PDDEXK_12"/>
</dbReference>
<gene>
    <name evidence="2" type="ORF">FLONG3_3016</name>
</gene>